<dbReference type="EMBL" id="CAUYUJ010008835">
    <property type="protein sequence ID" value="CAK0825074.1"/>
    <property type="molecule type" value="Genomic_DNA"/>
</dbReference>
<keyword evidence="2" id="KW-1185">Reference proteome</keyword>
<evidence type="ECO:0000313" key="1">
    <source>
        <dbReference type="EMBL" id="CAK0825074.1"/>
    </source>
</evidence>
<dbReference type="Proteomes" id="UP001189429">
    <property type="component" value="Unassembled WGS sequence"/>
</dbReference>
<comment type="caution">
    <text evidence="1">The sequence shown here is derived from an EMBL/GenBank/DDBJ whole genome shotgun (WGS) entry which is preliminary data.</text>
</comment>
<protein>
    <recommendedName>
        <fullName evidence="3">Phospholipase B-like</fullName>
    </recommendedName>
</protein>
<sequence length="203" mass="22200">MEGQWGSRKLPARHLLKYWEALPAASLQYPEDVRFLLASFPSLFGTSVGAQLQRWAKQRGWLLVWSLGFNLQDVGVVMDFSILGADFNLTSNQRLVDPLVALETTATANLSLTGAATRTFQDYWGQAAAMGNYSPDGWTRGSNATWASLWSRLVGALPGGLRLRPLRGGDCPRLPSETECIGVSHDSKCVCYSKGAVDLVVHV</sequence>
<name>A0ABN9S457_9DINO</name>
<evidence type="ECO:0008006" key="3">
    <source>
        <dbReference type="Google" id="ProtNLM"/>
    </source>
</evidence>
<accession>A0ABN9S457</accession>
<evidence type="ECO:0000313" key="2">
    <source>
        <dbReference type="Proteomes" id="UP001189429"/>
    </source>
</evidence>
<gene>
    <name evidence="1" type="ORF">PCOR1329_LOCUS25305</name>
</gene>
<organism evidence="1 2">
    <name type="scientific">Prorocentrum cordatum</name>
    <dbReference type="NCBI Taxonomy" id="2364126"/>
    <lineage>
        <taxon>Eukaryota</taxon>
        <taxon>Sar</taxon>
        <taxon>Alveolata</taxon>
        <taxon>Dinophyceae</taxon>
        <taxon>Prorocentrales</taxon>
        <taxon>Prorocentraceae</taxon>
        <taxon>Prorocentrum</taxon>
    </lineage>
</organism>
<reference evidence="1" key="1">
    <citation type="submission" date="2023-10" db="EMBL/GenBank/DDBJ databases">
        <authorList>
            <person name="Chen Y."/>
            <person name="Shah S."/>
            <person name="Dougan E. K."/>
            <person name="Thang M."/>
            <person name="Chan C."/>
        </authorList>
    </citation>
    <scope>NUCLEOTIDE SEQUENCE [LARGE SCALE GENOMIC DNA]</scope>
</reference>
<proteinExistence type="predicted"/>